<comment type="cofactor">
    <cofactor evidence="13 14">
        <name>Mn(2+)</name>
        <dbReference type="ChEBI" id="CHEBI:29035"/>
    </cofactor>
    <cofactor evidence="13 14">
        <name>Mg(2+)</name>
        <dbReference type="ChEBI" id="CHEBI:18420"/>
    </cofactor>
    <text evidence="13 14">Manganese or magnesium. Binds 1 divalent metal ion per monomer in the absence of substrate. May bind a second metal ion after substrate binding.</text>
</comment>
<evidence type="ECO:0000256" key="2">
    <source>
        <dbReference type="ARBA" id="ARBA00001946"/>
    </source>
</evidence>
<keyword evidence="10 13" id="KW-0479">Metal-binding</keyword>
<dbReference type="InterPro" id="IPR024567">
    <property type="entry name" value="RNase_HII/HIII_dom"/>
</dbReference>
<dbReference type="PROSITE" id="PS51975">
    <property type="entry name" value="RNASE_H_2"/>
    <property type="match status" value="1"/>
</dbReference>
<evidence type="ECO:0000256" key="4">
    <source>
        <dbReference type="ARBA" id="ARBA00004496"/>
    </source>
</evidence>
<dbReference type="InterPro" id="IPR001352">
    <property type="entry name" value="RNase_HII/HIII"/>
</dbReference>
<dbReference type="NCBIfam" id="TIGR00729">
    <property type="entry name" value="ribonuclease HII"/>
    <property type="match status" value="1"/>
</dbReference>
<evidence type="ECO:0000256" key="11">
    <source>
        <dbReference type="ARBA" id="ARBA00022759"/>
    </source>
</evidence>
<gene>
    <name evidence="13" type="primary">rnhB</name>
</gene>
<dbReference type="SUPFAM" id="SSF53098">
    <property type="entry name" value="Ribonuclease H-like"/>
    <property type="match status" value="1"/>
</dbReference>
<dbReference type="Gene3D" id="1.10.10.460">
    <property type="entry name" value="Ribonuclease hii. Domain 2"/>
    <property type="match status" value="1"/>
</dbReference>
<evidence type="ECO:0000256" key="15">
    <source>
        <dbReference type="RuleBase" id="RU003515"/>
    </source>
</evidence>
<evidence type="ECO:0000256" key="8">
    <source>
        <dbReference type="ARBA" id="ARBA00022490"/>
    </source>
</evidence>
<feature type="binding site" evidence="13 14">
    <location>
        <position position="8"/>
    </location>
    <ligand>
        <name>a divalent metal cation</name>
        <dbReference type="ChEBI" id="CHEBI:60240"/>
    </ligand>
</feature>
<evidence type="ECO:0000256" key="6">
    <source>
        <dbReference type="ARBA" id="ARBA00012180"/>
    </source>
</evidence>
<reference evidence="17" key="1">
    <citation type="journal article" date="2017" name="Nature">
        <title>Metagenomic exploration of ASGARD archaea illuminates the origin of cellular complexity in eukaryotes.</title>
        <authorList>
            <person name="Zaremba-Niedzwiedzka K."/>
            <person name="Caceres E.F."/>
            <person name="Saw J.H.W."/>
            <person name="Backstrom D."/>
            <person name="Juzokaite L."/>
            <person name="Vancaester E."/>
            <person name="Seitz K.W."/>
            <person name="Anantharaman K."/>
            <person name="Starnawski P."/>
            <person name="Kjeldsen K.U."/>
            <person name="Stott M.B."/>
            <person name="Nunoura T."/>
            <person name="Banfield J.F."/>
            <person name="Schramm A."/>
            <person name="Baker B.J."/>
            <person name="Spang A."/>
            <person name="Ettema T.J.G."/>
        </authorList>
    </citation>
    <scope>NUCLEOTIDE SEQUENCE</scope>
    <source>
        <strain evidence="17">TIV_3</strain>
    </source>
</reference>
<evidence type="ECO:0000256" key="5">
    <source>
        <dbReference type="ARBA" id="ARBA00007383"/>
    </source>
</evidence>
<evidence type="ECO:0000256" key="7">
    <source>
        <dbReference type="ARBA" id="ARBA00019179"/>
    </source>
</evidence>
<dbReference type="CDD" id="cd07180">
    <property type="entry name" value="RNase_HII_archaea_like"/>
    <property type="match status" value="1"/>
</dbReference>
<feature type="binding site" evidence="13 14">
    <location>
        <position position="105"/>
    </location>
    <ligand>
        <name>a divalent metal cation</name>
        <dbReference type="ChEBI" id="CHEBI:60240"/>
    </ligand>
</feature>
<protein>
    <recommendedName>
        <fullName evidence="7 13">Ribonuclease HII</fullName>
        <shortName evidence="13">RNase HII</shortName>
        <ecNumber evidence="6 13">3.1.26.4</ecNumber>
    </recommendedName>
</protein>
<dbReference type="EC" id="3.1.26.4" evidence="6 13"/>
<evidence type="ECO:0000256" key="1">
    <source>
        <dbReference type="ARBA" id="ARBA00000077"/>
    </source>
</evidence>
<dbReference type="GO" id="GO:0030145">
    <property type="term" value="F:manganese ion binding"/>
    <property type="evidence" value="ECO:0007669"/>
    <property type="project" value="UniProtKB-UniRule"/>
</dbReference>
<evidence type="ECO:0000256" key="14">
    <source>
        <dbReference type="PROSITE-ProRule" id="PRU01319"/>
    </source>
</evidence>
<organism evidence="17">
    <name type="scientific">uncultured korarchaeote</name>
    <dbReference type="NCBI Taxonomy" id="161241"/>
    <lineage>
        <taxon>Archaea</taxon>
        <taxon>Thermoproteota</taxon>
        <taxon>environmental samples</taxon>
    </lineage>
</organism>
<comment type="cofactor">
    <cofactor evidence="2">
        <name>Mg(2+)</name>
        <dbReference type="ChEBI" id="CHEBI:18420"/>
    </cofactor>
</comment>
<keyword evidence="9 13" id="KW-0540">Nuclease</keyword>
<sequence>MRVLGLDEAGRGAVLGPLVVAGVLLDVSKMSKLAEIGVRDSKELTSSRREALAAEILEIAEYIAVLQAPPQTLDSEMSLHSLNVLEARLFAMVIDALKPDKAIVDSPDEDVRRFTSYIYQFSHYKPPIIAENKADDKYPLVGAASIIAKVTRDQMIKRLSLKYGEIGSGYSSDPATRDFLERWIEENNTLPPIARRKWKTSQDMLTKVRQSRLELSDY</sequence>
<feature type="binding site" evidence="13 14">
    <location>
        <position position="7"/>
    </location>
    <ligand>
        <name>a divalent metal cation</name>
        <dbReference type="ChEBI" id="CHEBI:60240"/>
    </ligand>
</feature>
<dbReference type="GO" id="GO:0005737">
    <property type="term" value="C:cytoplasm"/>
    <property type="evidence" value="ECO:0007669"/>
    <property type="project" value="UniProtKB-SubCell"/>
</dbReference>
<evidence type="ECO:0000256" key="13">
    <source>
        <dbReference type="HAMAP-Rule" id="MF_00052"/>
    </source>
</evidence>
<dbReference type="HAMAP" id="MF_00052_A">
    <property type="entry name" value="RNase_HII_A"/>
    <property type="match status" value="1"/>
</dbReference>
<dbReference type="Pfam" id="PF01351">
    <property type="entry name" value="RNase_HII"/>
    <property type="match status" value="1"/>
</dbReference>
<dbReference type="InterPro" id="IPR036397">
    <property type="entry name" value="RNaseH_sf"/>
</dbReference>
<dbReference type="PANTHER" id="PTHR10954">
    <property type="entry name" value="RIBONUCLEASE H2 SUBUNIT A"/>
    <property type="match status" value="1"/>
</dbReference>
<name>A0A1L2JPU5_9CREN</name>
<dbReference type="EMBL" id="KX764913">
    <property type="protein sequence ID" value="AOZ56000.1"/>
    <property type="molecule type" value="Genomic_DNA"/>
</dbReference>
<dbReference type="GO" id="GO:0043137">
    <property type="term" value="P:DNA replication, removal of RNA primer"/>
    <property type="evidence" value="ECO:0007669"/>
    <property type="project" value="TreeGrafter"/>
</dbReference>
<comment type="catalytic activity">
    <reaction evidence="1 13 14 15">
        <text>Endonucleolytic cleavage to 5'-phosphomonoester.</text>
        <dbReference type="EC" id="3.1.26.4"/>
    </reaction>
</comment>
<evidence type="ECO:0000256" key="10">
    <source>
        <dbReference type="ARBA" id="ARBA00022723"/>
    </source>
</evidence>
<evidence type="ECO:0000256" key="12">
    <source>
        <dbReference type="ARBA" id="ARBA00022801"/>
    </source>
</evidence>
<dbReference type="GO" id="GO:0032299">
    <property type="term" value="C:ribonuclease H2 complex"/>
    <property type="evidence" value="ECO:0007669"/>
    <property type="project" value="TreeGrafter"/>
</dbReference>
<evidence type="ECO:0000313" key="17">
    <source>
        <dbReference type="EMBL" id="AOZ56000.1"/>
    </source>
</evidence>
<comment type="function">
    <text evidence="3 13 15">Endonuclease that specifically degrades the RNA of RNA-DNA hybrids.</text>
</comment>
<dbReference type="Gene3D" id="3.30.420.10">
    <property type="entry name" value="Ribonuclease H-like superfamily/Ribonuclease H"/>
    <property type="match status" value="1"/>
</dbReference>
<proteinExistence type="inferred from homology"/>
<dbReference type="GO" id="GO:0006298">
    <property type="term" value="P:mismatch repair"/>
    <property type="evidence" value="ECO:0007669"/>
    <property type="project" value="TreeGrafter"/>
</dbReference>
<evidence type="ECO:0000256" key="3">
    <source>
        <dbReference type="ARBA" id="ARBA00004065"/>
    </source>
</evidence>
<feature type="domain" description="RNase H type-2" evidence="16">
    <location>
        <begin position="1"/>
        <end position="210"/>
    </location>
</feature>
<keyword evidence="11 13" id="KW-0255">Endonuclease</keyword>
<dbReference type="InterPro" id="IPR004649">
    <property type="entry name" value="RNase_H2_suA"/>
</dbReference>
<dbReference type="GO" id="GO:0003723">
    <property type="term" value="F:RNA binding"/>
    <property type="evidence" value="ECO:0007669"/>
    <property type="project" value="UniProtKB-UniRule"/>
</dbReference>
<evidence type="ECO:0000259" key="16">
    <source>
        <dbReference type="PROSITE" id="PS51975"/>
    </source>
</evidence>
<comment type="similarity">
    <text evidence="5 13 15">Belongs to the RNase HII family.</text>
</comment>
<accession>A0A1L2JPU5</accession>
<dbReference type="InterPro" id="IPR020787">
    <property type="entry name" value="RNase_HII_arc"/>
</dbReference>
<evidence type="ECO:0000256" key="9">
    <source>
        <dbReference type="ARBA" id="ARBA00022722"/>
    </source>
</evidence>
<dbReference type="InterPro" id="IPR023160">
    <property type="entry name" value="RNase_HII_hlx-loop-hlx_cap_dom"/>
</dbReference>
<keyword evidence="12 13" id="KW-0378">Hydrolase</keyword>
<dbReference type="PANTHER" id="PTHR10954:SF23">
    <property type="entry name" value="RIBONUCLEASE"/>
    <property type="match status" value="1"/>
</dbReference>
<comment type="subcellular location">
    <subcellularLocation>
        <location evidence="4 13">Cytoplasm</location>
    </subcellularLocation>
</comment>
<dbReference type="InterPro" id="IPR012337">
    <property type="entry name" value="RNaseH-like_sf"/>
</dbReference>
<keyword evidence="13" id="KW-0464">Manganese</keyword>
<keyword evidence="8 13" id="KW-0963">Cytoplasm</keyword>
<dbReference type="AlphaFoldDB" id="A0A1L2JPU5"/>
<dbReference type="GO" id="GO:0004523">
    <property type="term" value="F:RNA-DNA hybrid ribonuclease activity"/>
    <property type="evidence" value="ECO:0007669"/>
    <property type="project" value="UniProtKB-UniRule"/>
</dbReference>